<dbReference type="AlphaFoldDB" id="A0A1M6H466"/>
<sequence length="104" mass="11868">MGLKKGMTNNPKGRPKGTRNLTTTEAKGILNGILKQNFTPAKVNRDLKELEPRQRLDMLTKLLSFTLPRPTEGTLDLNFQNLTDEQLNYILENLLQKSQQNDED</sequence>
<dbReference type="EMBL" id="FQZE01000012">
    <property type="protein sequence ID" value="SHJ16980.1"/>
    <property type="molecule type" value="Genomic_DNA"/>
</dbReference>
<name>A0A1M6H466_9BACT</name>
<proteinExistence type="predicted"/>
<evidence type="ECO:0008006" key="4">
    <source>
        <dbReference type="Google" id="ProtNLM"/>
    </source>
</evidence>
<accession>A0A1M6H466</accession>
<dbReference type="OrthoDB" id="1123503at2"/>
<dbReference type="RefSeq" id="WP_073168786.1">
    <property type="nucleotide sequence ID" value="NZ_FQZE01000012.1"/>
</dbReference>
<evidence type="ECO:0000313" key="2">
    <source>
        <dbReference type="EMBL" id="SHJ16980.1"/>
    </source>
</evidence>
<organism evidence="2 3">
    <name type="scientific">Tangfeifania diversioriginum</name>
    <dbReference type="NCBI Taxonomy" id="1168035"/>
    <lineage>
        <taxon>Bacteria</taxon>
        <taxon>Pseudomonadati</taxon>
        <taxon>Bacteroidota</taxon>
        <taxon>Bacteroidia</taxon>
        <taxon>Marinilabiliales</taxon>
        <taxon>Prolixibacteraceae</taxon>
        <taxon>Tangfeifania</taxon>
    </lineage>
</organism>
<gene>
    <name evidence="2" type="ORF">SAMN05444280_11277</name>
</gene>
<dbReference type="STRING" id="1168035.SAMN05444280_11277"/>
<protein>
    <recommendedName>
        <fullName evidence="4">DUF5681 domain-containing protein</fullName>
    </recommendedName>
</protein>
<feature type="region of interest" description="Disordered" evidence="1">
    <location>
        <begin position="1"/>
        <end position="25"/>
    </location>
</feature>
<evidence type="ECO:0000256" key="1">
    <source>
        <dbReference type="SAM" id="MobiDB-lite"/>
    </source>
</evidence>
<evidence type="ECO:0000313" key="3">
    <source>
        <dbReference type="Proteomes" id="UP000184050"/>
    </source>
</evidence>
<keyword evidence="3" id="KW-1185">Reference proteome</keyword>
<dbReference type="Proteomes" id="UP000184050">
    <property type="component" value="Unassembled WGS sequence"/>
</dbReference>
<reference evidence="2 3" key="1">
    <citation type="submission" date="2016-11" db="EMBL/GenBank/DDBJ databases">
        <authorList>
            <person name="Jaros S."/>
            <person name="Januszkiewicz K."/>
            <person name="Wedrychowicz H."/>
        </authorList>
    </citation>
    <scope>NUCLEOTIDE SEQUENCE [LARGE SCALE GENOMIC DNA]</scope>
    <source>
        <strain evidence="2 3">DSM 27063</strain>
    </source>
</reference>